<dbReference type="RefSeq" id="WP_307473933.1">
    <property type="nucleotide sequence ID" value="NZ_JAUSUB010000006.1"/>
</dbReference>
<accession>A0ABU0AFC1</accession>
<proteinExistence type="predicted"/>
<evidence type="ECO:0000313" key="2">
    <source>
        <dbReference type="Proteomes" id="UP001238088"/>
    </source>
</evidence>
<name>A0ABU0AFC1_9BACI</name>
<evidence type="ECO:0000313" key="1">
    <source>
        <dbReference type="EMBL" id="MDQ0269948.1"/>
    </source>
</evidence>
<gene>
    <name evidence="1" type="ORF">J2S17_001820</name>
</gene>
<dbReference type="Proteomes" id="UP001238088">
    <property type="component" value="Unassembled WGS sequence"/>
</dbReference>
<protein>
    <submittedName>
        <fullName evidence="1">Uncharacterized protein</fullName>
    </submittedName>
</protein>
<comment type="caution">
    <text evidence="1">The sequence shown here is derived from an EMBL/GenBank/DDBJ whole genome shotgun (WGS) entry which is preliminary data.</text>
</comment>
<keyword evidence="2" id="KW-1185">Reference proteome</keyword>
<dbReference type="EMBL" id="JAUSUB010000006">
    <property type="protein sequence ID" value="MDQ0269948.1"/>
    <property type="molecule type" value="Genomic_DNA"/>
</dbReference>
<sequence length="65" mass="7778">MKLWEFTQKRVKVTFKDGEILKGFVRDYIDQEDTDFDYDELSFIPDGQEEITISELEINTIEIIE</sequence>
<organism evidence="1 2">
    <name type="scientific">Cytobacillus purgationiresistens</name>
    <dbReference type="NCBI Taxonomy" id="863449"/>
    <lineage>
        <taxon>Bacteria</taxon>
        <taxon>Bacillati</taxon>
        <taxon>Bacillota</taxon>
        <taxon>Bacilli</taxon>
        <taxon>Bacillales</taxon>
        <taxon>Bacillaceae</taxon>
        <taxon>Cytobacillus</taxon>
    </lineage>
</organism>
<reference evidence="1 2" key="1">
    <citation type="submission" date="2023-07" db="EMBL/GenBank/DDBJ databases">
        <title>Genomic Encyclopedia of Type Strains, Phase IV (KMG-IV): sequencing the most valuable type-strain genomes for metagenomic binning, comparative biology and taxonomic classification.</title>
        <authorList>
            <person name="Goeker M."/>
        </authorList>
    </citation>
    <scope>NUCLEOTIDE SEQUENCE [LARGE SCALE GENOMIC DNA]</scope>
    <source>
        <strain evidence="1 2">DSM 23494</strain>
    </source>
</reference>